<dbReference type="GO" id="GO:0031176">
    <property type="term" value="F:endo-1,4-beta-xylanase activity"/>
    <property type="evidence" value="ECO:0007669"/>
    <property type="project" value="UniProtKB-ARBA"/>
</dbReference>
<evidence type="ECO:0000256" key="2">
    <source>
        <dbReference type="ARBA" id="ARBA00022801"/>
    </source>
</evidence>
<sequence length="688" mass="77637">MADPGIEFLVDAAILTAIPEDTNWKQKADERIEKYRKNNINVRVKVPSQTNVHDYQVEIKMTRHAFPFGSKVTEDMILKPEYSHFRELFYYMFNYATMASYFWAWSSGPKESPDYSAANRALDILKQHGIPARGHNIFWNEWVFNPNWTRYMPPTDSNREVEHRIDYIMKYTKGRLTGWDVNNEMLHGHFFENKMNDPYYSHKMYNLVHQADPTPKLFLNDYQIVVNGTSTSAYVDQAREFKAAKIPIYGLGIQSHFTFYKPPDPTIIMKRLDQMAVTGYPLWITELDVTARDENVRKDWYDIVLRMYFSHPSIEGIIFWGFWGPKHWIGEDAALVSGNDYRINAAGQHYIDLLYKEWTTQVSRKISSDNEQFSVRGFHGDYQAVVKYKGSAVHYQTFSLSKKDINLDVVVNDIHAHVSIPTTASPLIYHKPTSTSNNHKVVNYGQYFKSMANSGYSATMHCINQWSQFSQVGDDKFVDAYCPQDYVMSGCSAMTKDLSAGGDGTSIETDHGIACRAWDAGNTGTPVHAIARCCKASGLHCEYRASSKPSAPEYDIVVETTCPNNMYATGCAAHNYLRFMDGLYSTAHSCMARNKGNFGGINSFAICCKAPTLICQVKKSTFVSGHKIGDASVVRCDTGWSMTGCHGISEDGDVAGSFIQDGKCMTFNGSVKSPGQAGVVAYVTCCKI</sequence>
<accession>A0AAN8JPH8</accession>
<evidence type="ECO:0000256" key="3">
    <source>
        <dbReference type="ARBA" id="ARBA00023277"/>
    </source>
</evidence>
<reference evidence="6 7" key="1">
    <citation type="submission" date="2024-01" db="EMBL/GenBank/DDBJ databases">
        <title>The genome of the rayed Mediterranean limpet Patella caerulea (Linnaeus, 1758).</title>
        <authorList>
            <person name="Anh-Thu Weber A."/>
            <person name="Halstead-Nussloch G."/>
        </authorList>
    </citation>
    <scope>NUCLEOTIDE SEQUENCE [LARGE SCALE GENOMIC DNA]</scope>
    <source>
        <strain evidence="6">AATW-2023a</strain>
        <tissue evidence="6">Whole specimen</tissue>
    </source>
</reference>
<dbReference type="Proteomes" id="UP001347796">
    <property type="component" value="Unassembled WGS sequence"/>
</dbReference>
<evidence type="ECO:0000259" key="5">
    <source>
        <dbReference type="PROSITE" id="PS51760"/>
    </source>
</evidence>
<comment type="similarity">
    <text evidence="1">Belongs to the glycosyl hydrolase 10 (cellulase F) family.</text>
</comment>
<protein>
    <recommendedName>
        <fullName evidence="5">GH10 domain-containing protein</fullName>
    </recommendedName>
</protein>
<dbReference type="Gene3D" id="2.60.120.690">
    <property type="entry name" value="Proprotein convertase subtilisin/kexin type 9"/>
    <property type="match status" value="1"/>
</dbReference>
<dbReference type="PRINTS" id="PR00134">
    <property type="entry name" value="GLHYDRLASE10"/>
</dbReference>
<dbReference type="Pfam" id="PF18463">
    <property type="entry name" value="PCSK9_C3"/>
    <property type="match status" value="1"/>
</dbReference>
<dbReference type="PANTHER" id="PTHR31490:SF1">
    <property type="entry name" value="ENDO-1,4-BETA-XYLANASE 1"/>
    <property type="match status" value="1"/>
</dbReference>
<keyword evidence="2" id="KW-0378">Hydrolase</keyword>
<name>A0AAN8JPH8_PATCE</name>
<dbReference type="SUPFAM" id="SSF51445">
    <property type="entry name" value="(Trans)glycosidases"/>
    <property type="match status" value="1"/>
</dbReference>
<evidence type="ECO:0000256" key="4">
    <source>
        <dbReference type="ARBA" id="ARBA00023326"/>
    </source>
</evidence>
<evidence type="ECO:0000256" key="1">
    <source>
        <dbReference type="ARBA" id="ARBA00007495"/>
    </source>
</evidence>
<proteinExistence type="inferred from homology"/>
<dbReference type="PANTHER" id="PTHR31490">
    <property type="entry name" value="GLYCOSYL HYDROLASE"/>
    <property type="match status" value="1"/>
</dbReference>
<dbReference type="InterPro" id="IPR001000">
    <property type="entry name" value="GH10_dom"/>
</dbReference>
<dbReference type="InterPro" id="IPR017853">
    <property type="entry name" value="GH"/>
</dbReference>
<evidence type="ECO:0000313" key="6">
    <source>
        <dbReference type="EMBL" id="KAK6179075.1"/>
    </source>
</evidence>
<dbReference type="InterPro" id="IPR044846">
    <property type="entry name" value="GH10"/>
</dbReference>
<feature type="domain" description="GH10" evidence="5">
    <location>
        <begin position="72"/>
        <end position="353"/>
    </location>
</feature>
<dbReference type="SMART" id="SM00633">
    <property type="entry name" value="Glyco_10"/>
    <property type="match status" value="1"/>
</dbReference>
<keyword evidence="7" id="KW-1185">Reference proteome</keyword>
<dbReference type="Gene3D" id="3.20.20.80">
    <property type="entry name" value="Glycosidases"/>
    <property type="match status" value="1"/>
</dbReference>
<comment type="caution">
    <text evidence="6">The sequence shown here is derived from an EMBL/GenBank/DDBJ whole genome shotgun (WGS) entry which is preliminary data.</text>
</comment>
<gene>
    <name evidence="6" type="ORF">SNE40_011515</name>
</gene>
<dbReference type="Pfam" id="PF00331">
    <property type="entry name" value="Glyco_hydro_10"/>
    <property type="match status" value="1"/>
</dbReference>
<keyword evidence="4" id="KW-0624">Polysaccharide degradation</keyword>
<dbReference type="GO" id="GO:0000272">
    <property type="term" value="P:polysaccharide catabolic process"/>
    <property type="evidence" value="ECO:0007669"/>
    <property type="project" value="UniProtKB-KW"/>
</dbReference>
<dbReference type="AlphaFoldDB" id="A0AAN8JPH8"/>
<evidence type="ECO:0000313" key="7">
    <source>
        <dbReference type="Proteomes" id="UP001347796"/>
    </source>
</evidence>
<dbReference type="EMBL" id="JAZGQO010000008">
    <property type="protein sequence ID" value="KAK6179075.1"/>
    <property type="molecule type" value="Genomic_DNA"/>
</dbReference>
<dbReference type="PROSITE" id="PS51760">
    <property type="entry name" value="GH10_2"/>
    <property type="match status" value="1"/>
</dbReference>
<dbReference type="InterPro" id="IPR041051">
    <property type="entry name" value="PCSK9_C3"/>
</dbReference>
<organism evidence="6 7">
    <name type="scientific">Patella caerulea</name>
    <name type="common">Rayed Mediterranean limpet</name>
    <dbReference type="NCBI Taxonomy" id="87958"/>
    <lineage>
        <taxon>Eukaryota</taxon>
        <taxon>Metazoa</taxon>
        <taxon>Spiralia</taxon>
        <taxon>Lophotrochozoa</taxon>
        <taxon>Mollusca</taxon>
        <taxon>Gastropoda</taxon>
        <taxon>Patellogastropoda</taxon>
        <taxon>Patelloidea</taxon>
        <taxon>Patellidae</taxon>
        <taxon>Patella</taxon>
    </lineage>
</organism>
<keyword evidence="3" id="KW-0119">Carbohydrate metabolism</keyword>